<reference evidence="6" key="1">
    <citation type="submission" date="2020-02" db="EMBL/GenBank/DDBJ databases">
        <authorList>
            <person name="Meier V. D."/>
        </authorList>
    </citation>
    <scope>NUCLEOTIDE SEQUENCE</scope>
    <source>
        <strain evidence="6">AVDCRST_MAG62</strain>
    </source>
</reference>
<dbReference type="Gene3D" id="3.20.170.30">
    <property type="match status" value="1"/>
</dbReference>
<dbReference type="Gene3D" id="1.10.10.970">
    <property type="entry name" value="RNA 2'-phosphotransferase, Tpt1/KptA family, N-terminal domain"/>
    <property type="match status" value="1"/>
</dbReference>
<accession>A0A6J4TUE8</accession>
<evidence type="ECO:0000256" key="4">
    <source>
        <dbReference type="ARBA" id="ARBA00025212"/>
    </source>
</evidence>
<dbReference type="GO" id="GO:0003950">
    <property type="term" value="F:NAD+ poly-ADP-ribosyltransferase activity"/>
    <property type="evidence" value="ECO:0007669"/>
    <property type="project" value="InterPro"/>
</dbReference>
<dbReference type="PANTHER" id="PTHR12684">
    <property type="entry name" value="PUTATIVE PHOSPHOTRANSFERASE"/>
    <property type="match status" value="1"/>
</dbReference>
<dbReference type="Pfam" id="PF01885">
    <property type="entry name" value="PTS_2-RNA"/>
    <property type="match status" value="1"/>
</dbReference>
<comment type="similarity">
    <text evidence="1 5">Belongs to the KptA/TPT1 family.</text>
</comment>
<dbReference type="InterPro" id="IPR042080">
    <property type="entry name" value="RNA_2'-PTrans_N"/>
</dbReference>
<keyword evidence="3 5" id="KW-0520">NAD</keyword>
<gene>
    <name evidence="5" type="primary">kptA</name>
    <name evidence="6" type="ORF">AVDCRST_MAG62-1899</name>
</gene>
<keyword evidence="2 5" id="KW-0808">Transferase</keyword>
<dbReference type="InterPro" id="IPR002745">
    <property type="entry name" value="Ptrans_KptA/Tpt1"/>
</dbReference>
<protein>
    <recommendedName>
        <fullName evidence="5">Probable RNA 2'-phosphotransferase</fullName>
        <ecNumber evidence="5">2.7.1.-</ecNumber>
    </recommendedName>
</protein>
<evidence type="ECO:0000313" key="6">
    <source>
        <dbReference type="EMBL" id="CAA9531239.1"/>
    </source>
</evidence>
<dbReference type="PANTHER" id="PTHR12684:SF2">
    <property type="entry name" value="TRNA 2'-PHOSPHOTRANSFERASE 1"/>
    <property type="match status" value="1"/>
</dbReference>
<dbReference type="HAMAP" id="MF_00299">
    <property type="entry name" value="KptA"/>
    <property type="match status" value="1"/>
</dbReference>
<organism evidence="6">
    <name type="scientific">uncultured Sphingomonas sp</name>
    <dbReference type="NCBI Taxonomy" id="158754"/>
    <lineage>
        <taxon>Bacteria</taxon>
        <taxon>Pseudomonadati</taxon>
        <taxon>Pseudomonadota</taxon>
        <taxon>Alphaproteobacteria</taxon>
        <taxon>Sphingomonadales</taxon>
        <taxon>Sphingomonadaceae</taxon>
        <taxon>Sphingomonas</taxon>
        <taxon>environmental samples</taxon>
    </lineage>
</organism>
<dbReference type="AlphaFoldDB" id="A0A6J4TUE8"/>
<dbReference type="SUPFAM" id="SSF56399">
    <property type="entry name" value="ADP-ribosylation"/>
    <property type="match status" value="1"/>
</dbReference>
<name>A0A6J4TUE8_9SPHN</name>
<sequence length="181" mass="19721">MNRAEVRLSKFLARILRHAPESAGLTLDREGWADLHGVVQAAQRAQLAQSAAEVGRVVEINDKQRFALSSDGLQIRAVQGHSTVDVNRSFEAVTPPELLWHGTTERNLPAILADGLKPGRRHHVHLSPDRATALKVGQRHGRPVLLEVAAGAMTAAALVFHRAENGVWLTRAVPPAFLRLA</sequence>
<dbReference type="InterPro" id="IPR042081">
    <property type="entry name" value="RNA_2'-PTrans_C"/>
</dbReference>
<evidence type="ECO:0000256" key="3">
    <source>
        <dbReference type="ARBA" id="ARBA00023027"/>
    </source>
</evidence>
<dbReference type="GO" id="GO:0000215">
    <property type="term" value="F:tRNA 2'-phosphotransferase activity"/>
    <property type="evidence" value="ECO:0007669"/>
    <property type="project" value="TreeGrafter"/>
</dbReference>
<dbReference type="InterPro" id="IPR022928">
    <property type="entry name" value="RNA_2'-PTrans_KptA"/>
</dbReference>
<proteinExistence type="inferred from homology"/>
<evidence type="ECO:0000256" key="2">
    <source>
        <dbReference type="ARBA" id="ARBA00022679"/>
    </source>
</evidence>
<dbReference type="GO" id="GO:0006388">
    <property type="term" value="P:tRNA splicing, via endonucleolytic cleavage and ligation"/>
    <property type="evidence" value="ECO:0007669"/>
    <property type="project" value="UniProtKB-UniRule"/>
</dbReference>
<comment type="function">
    <text evidence="4 5">Removes the 2'-phosphate from RNA via an intermediate in which the phosphate is ADP-ribosylated by NAD followed by a presumed transesterification to release the RNA and generate ADP-ribose 1''-2''-cyclic phosphate (APPR&gt;P). May function as an ADP-ribosylase.</text>
</comment>
<evidence type="ECO:0000256" key="1">
    <source>
        <dbReference type="ARBA" id="ARBA00009836"/>
    </source>
</evidence>
<dbReference type="EMBL" id="CADCWB010000236">
    <property type="protein sequence ID" value="CAA9531239.1"/>
    <property type="molecule type" value="Genomic_DNA"/>
</dbReference>
<dbReference type="EC" id="2.7.1.-" evidence="5"/>
<evidence type="ECO:0000256" key="5">
    <source>
        <dbReference type="HAMAP-Rule" id="MF_00299"/>
    </source>
</evidence>